<dbReference type="EMBL" id="AAHNFW010000021">
    <property type="protein sequence ID" value="EBY1552907.1"/>
    <property type="molecule type" value="Genomic_DNA"/>
</dbReference>
<organism evidence="3">
    <name type="scientific">Salmonella enterica subsp. enterica serovar Hofit</name>
    <dbReference type="NCBI Taxonomy" id="2564537"/>
    <lineage>
        <taxon>Bacteria</taxon>
        <taxon>Pseudomonadati</taxon>
        <taxon>Pseudomonadota</taxon>
        <taxon>Gammaproteobacteria</taxon>
        <taxon>Enterobacterales</taxon>
        <taxon>Enterobacteriaceae</taxon>
        <taxon>Salmonella</taxon>
    </lineage>
</organism>
<dbReference type="FunFam" id="1.10.3810.10:FF:000018">
    <property type="entry name" value="Putative membrane carboxypeptidase"/>
    <property type="match status" value="1"/>
</dbReference>
<name>A0A5W8MDF2_SALET</name>
<feature type="transmembrane region" description="Helical" evidence="1">
    <location>
        <begin position="6"/>
        <end position="29"/>
    </location>
</feature>
<dbReference type="InterPro" id="IPR023346">
    <property type="entry name" value="Lysozyme-like_dom_sf"/>
</dbReference>
<dbReference type="InterPro" id="IPR001264">
    <property type="entry name" value="Glyco_trans_51"/>
</dbReference>
<evidence type="ECO:0000259" key="2">
    <source>
        <dbReference type="Pfam" id="PF00912"/>
    </source>
</evidence>
<keyword evidence="1" id="KW-1133">Transmembrane helix</keyword>
<proteinExistence type="predicted"/>
<comment type="caution">
    <text evidence="3">The sequence shown here is derived from an EMBL/GenBank/DDBJ whole genome shotgun (WGS) entry which is preliminary data.</text>
</comment>
<evidence type="ECO:0000313" key="3">
    <source>
        <dbReference type="EMBL" id="EBY1552907.1"/>
    </source>
</evidence>
<dbReference type="SUPFAM" id="SSF53955">
    <property type="entry name" value="Lysozyme-like"/>
    <property type="match status" value="1"/>
</dbReference>
<feature type="domain" description="Glycosyl transferase family 51" evidence="2">
    <location>
        <begin position="77"/>
        <end position="159"/>
    </location>
</feature>
<keyword evidence="1" id="KW-0812">Transmembrane</keyword>
<keyword evidence="1" id="KW-0472">Membrane</keyword>
<dbReference type="InterPro" id="IPR036950">
    <property type="entry name" value="PBP_transglycosylase"/>
</dbReference>
<evidence type="ECO:0000256" key="1">
    <source>
        <dbReference type="SAM" id="Phobius"/>
    </source>
</evidence>
<accession>A0A5W8MDF2</accession>
<dbReference type="AlphaFoldDB" id="A0A5W8MDF2"/>
<dbReference type="Pfam" id="PF00912">
    <property type="entry name" value="Transgly"/>
    <property type="match status" value="1"/>
</dbReference>
<gene>
    <name evidence="3" type="ORF">DU055_08180</name>
</gene>
<sequence length="180" mass="20549">MPGVLLWFFKGVIALLLAFAVGLIVYYYLEIRPIAQTALQSASFWLSESPQTRFLRRAAAKIHPKSYTARLLYTQAGVDGHFRTAIWVFWLDSLYRDDELYAMMLAQAYYGRDSQGNAVYGTKNAALTLFHVPVTEMACQQQVQLIYMFKAPSLYRPGSARLVESSKHYMTLCQEQIVGR</sequence>
<dbReference type="Gene3D" id="1.10.3810.10">
    <property type="entry name" value="Biosynthetic peptidoglycan transglycosylase-like"/>
    <property type="match status" value="1"/>
</dbReference>
<reference evidence="3" key="1">
    <citation type="submission" date="2018-07" db="EMBL/GenBank/DDBJ databases">
        <authorList>
            <person name="Ashton P.M."/>
            <person name="Dallman T."/>
            <person name="Nair S."/>
            <person name="De Pinna E."/>
            <person name="Peters T."/>
            <person name="Grant K."/>
        </authorList>
    </citation>
    <scope>NUCLEOTIDE SEQUENCE</scope>
    <source>
        <strain evidence="3">357772</strain>
    </source>
</reference>
<protein>
    <recommendedName>
        <fullName evidence="2">Glycosyl transferase family 51 domain-containing protein</fullName>
    </recommendedName>
</protein>